<keyword evidence="2" id="KW-0808">Transferase</keyword>
<dbReference type="InterPro" id="IPR051091">
    <property type="entry name" value="O-Glucosyltr/Glycosyltrsf_90"/>
</dbReference>
<dbReference type="AlphaFoldDB" id="A4RWX4"/>
<evidence type="ECO:0000256" key="2">
    <source>
        <dbReference type="ARBA" id="ARBA00022679"/>
    </source>
</evidence>
<dbReference type="GO" id="GO:0016740">
    <property type="term" value="F:transferase activity"/>
    <property type="evidence" value="ECO:0007669"/>
    <property type="project" value="UniProtKB-KW"/>
</dbReference>
<dbReference type="Gramene" id="ABO95945">
    <property type="protein sequence ID" value="ABO95945"/>
    <property type="gene ID" value="OSTLU_24498"/>
</dbReference>
<dbReference type="SMART" id="SM00672">
    <property type="entry name" value="CAP10"/>
    <property type="match status" value="1"/>
</dbReference>
<dbReference type="eggNOG" id="KOG2458">
    <property type="taxonomic scope" value="Eukaryota"/>
</dbReference>
<dbReference type="HOGENOM" id="CLU_035768_0_0_1"/>
<reference evidence="5 6" key="1">
    <citation type="journal article" date="2007" name="Proc. Natl. Acad. Sci. U.S.A.">
        <title>The tiny eukaryote Ostreococcus provides genomic insights into the paradox of plankton speciation.</title>
        <authorList>
            <person name="Palenik B."/>
            <person name="Grimwood J."/>
            <person name="Aerts A."/>
            <person name="Rouze P."/>
            <person name="Salamov A."/>
            <person name="Putnam N."/>
            <person name="Dupont C."/>
            <person name="Jorgensen R."/>
            <person name="Derelle E."/>
            <person name="Rombauts S."/>
            <person name="Zhou K."/>
            <person name="Otillar R."/>
            <person name="Merchant S.S."/>
            <person name="Podell S."/>
            <person name="Gaasterland T."/>
            <person name="Napoli C."/>
            <person name="Gendler K."/>
            <person name="Manuell A."/>
            <person name="Tai V."/>
            <person name="Vallon O."/>
            <person name="Piganeau G."/>
            <person name="Jancek S."/>
            <person name="Heijde M."/>
            <person name="Jabbari K."/>
            <person name="Bowler C."/>
            <person name="Lohr M."/>
            <person name="Robbens S."/>
            <person name="Werner G."/>
            <person name="Dubchak I."/>
            <person name="Pazour G.J."/>
            <person name="Ren Q."/>
            <person name="Paulsen I."/>
            <person name="Delwiche C."/>
            <person name="Schmutz J."/>
            <person name="Rokhsar D."/>
            <person name="Van de Peer Y."/>
            <person name="Moreau H."/>
            <person name="Grigoriev I.V."/>
        </authorList>
    </citation>
    <scope>NUCLEOTIDE SEQUENCE [LARGE SCALE GENOMIC DNA]</scope>
    <source>
        <strain evidence="5 6">CCE9901</strain>
    </source>
</reference>
<evidence type="ECO:0000313" key="6">
    <source>
        <dbReference type="Proteomes" id="UP000001568"/>
    </source>
</evidence>
<organism evidence="5 6">
    <name type="scientific">Ostreococcus lucimarinus (strain CCE9901)</name>
    <dbReference type="NCBI Taxonomy" id="436017"/>
    <lineage>
        <taxon>Eukaryota</taxon>
        <taxon>Viridiplantae</taxon>
        <taxon>Chlorophyta</taxon>
        <taxon>Mamiellophyceae</taxon>
        <taxon>Mamiellales</taxon>
        <taxon>Bathycoccaceae</taxon>
        <taxon>Ostreococcus</taxon>
    </lineage>
</organism>
<name>A4RWX4_OSTLU</name>
<sequence>MMFAPSLGNTQRDSRFGASSIDATERTVREYKDELSILSWSHDRGFETHRGSWRQEARSADANETPDAPAKDERDVSNRQRGAATLMAQTIAKYMPGRLSETSAPFELLYSTWDMPSTPCLDAEYAQKLCEFDRWVPIFNFGSSFKDQTVLPTMVPATLGALRSCFIEGLNPHLGFSADDEPQCDFLRFPTTKYSEQGKCDAKLAQCRYHGLFSLNAVDDKSMYEWDNLKPQVEWRGSDYSFLAPRVPGHKPDANEFLSEIASSANVSQALHDMAFSTDIGPRLRAVLFSKLYPELIDAKFFNWKNQSSARDKMAAELGIDATERLTEEALGKYKYHLDLGGGGGTTWSGLIPKLTMPGVLLHHETSMKDSYFDTLKPWVHYVPVAEDLHDVFEKISWCETHPEEARNISANANDWVRDFRGLKSLLRHNYQALAIPLAKTLDPSGETLLDFEAAHVAARAERLAARAAKLAIKASRDAAKAAKATNVSD</sequence>
<dbReference type="Proteomes" id="UP000001568">
    <property type="component" value="Chromosome 5"/>
</dbReference>
<feature type="compositionally biased region" description="Basic and acidic residues" evidence="3">
    <location>
        <begin position="51"/>
        <end position="61"/>
    </location>
</feature>
<dbReference type="GeneID" id="5002065"/>
<dbReference type="Pfam" id="PF05686">
    <property type="entry name" value="Glyco_transf_90"/>
    <property type="match status" value="1"/>
</dbReference>
<protein>
    <recommendedName>
        <fullName evidence="4">Glycosyl transferase CAP10 domain-containing protein</fullName>
    </recommendedName>
</protein>
<dbReference type="PANTHER" id="PTHR12203:SF35">
    <property type="entry name" value="PROTEIN O-GLUCOSYLTRANSFERASE 1"/>
    <property type="match status" value="1"/>
</dbReference>
<feature type="compositionally biased region" description="Basic and acidic residues" evidence="3">
    <location>
        <begin position="69"/>
        <end position="78"/>
    </location>
</feature>
<evidence type="ECO:0000313" key="5">
    <source>
        <dbReference type="EMBL" id="ABO95945.1"/>
    </source>
</evidence>
<dbReference type="KEGG" id="olu:OSTLU_24498"/>
<comment type="similarity">
    <text evidence="1">Belongs to the glycosyltransferase 90 family.</text>
</comment>
<accession>A4RWX4</accession>
<dbReference type="InterPro" id="IPR006598">
    <property type="entry name" value="CAP10"/>
</dbReference>
<evidence type="ECO:0000256" key="3">
    <source>
        <dbReference type="SAM" id="MobiDB-lite"/>
    </source>
</evidence>
<dbReference type="OrthoDB" id="535029at2759"/>
<feature type="region of interest" description="Disordered" evidence="3">
    <location>
        <begin position="51"/>
        <end position="81"/>
    </location>
</feature>
<dbReference type="EMBL" id="CP000585">
    <property type="protein sequence ID" value="ABO95945.1"/>
    <property type="molecule type" value="Genomic_DNA"/>
</dbReference>
<keyword evidence="6" id="KW-1185">Reference proteome</keyword>
<gene>
    <name evidence="5" type="ORF">OSTLU_24498</name>
</gene>
<feature type="domain" description="Glycosyl transferase CAP10" evidence="4">
    <location>
        <begin position="213"/>
        <end position="430"/>
    </location>
</feature>
<evidence type="ECO:0000259" key="4">
    <source>
        <dbReference type="SMART" id="SM00672"/>
    </source>
</evidence>
<dbReference type="PANTHER" id="PTHR12203">
    <property type="entry name" value="KDEL LYS-ASP-GLU-LEU CONTAINING - RELATED"/>
    <property type="match status" value="1"/>
</dbReference>
<dbReference type="RefSeq" id="XP_001417652.1">
    <property type="nucleotide sequence ID" value="XM_001417615.1"/>
</dbReference>
<proteinExistence type="inferred from homology"/>
<evidence type="ECO:0000256" key="1">
    <source>
        <dbReference type="ARBA" id="ARBA00010118"/>
    </source>
</evidence>